<dbReference type="CDD" id="cd00610">
    <property type="entry name" value="OAT_like"/>
    <property type="match status" value="1"/>
</dbReference>
<organism evidence="6 7">
    <name type="scientific">Pontibacter populi</name>
    <dbReference type="NCBI Taxonomy" id="890055"/>
    <lineage>
        <taxon>Bacteria</taxon>
        <taxon>Pseudomonadati</taxon>
        <taxon>Bacteroidota</taxon>
        <taxon>Cytophagia</taxon>
        <taxon>Cytophagales</taxon>
        <taxon>Hymenobacteraceae</taxon>
        <taxon>Pontibacter</taxon>
    </lineage>
</organism>
<comment type="similarity">
    <text evidence="5">Belongs to the class-III pyridoxal-phosphate-dependent aminotransferase family.</text>
</comment>
<reference evidence="6 7" key="1">
    <citation type="submission" date="2021-07" db="EMBL/GenBank/DDBJ databases">
        <authorList>
            <person name="Kim M.K."/>
        </authorList>
    </citation>
    <scope>NUCLEOTIDE SEQUENCE [LARGE SCALE GENOMIC DNA]</scope>
    <source>
        <strain evidence="6 7">HLY7-15</strain>
    </source>
</reference>
<dbReference type="InterPro" id="IPR050103">
    <property type="entry name" value="Class-III_PLP-dep_AT"/>
</dbReference>
<protein>
    <submittedName>
        <fullName evidence="6">Aminotransferase class III-fold pyridoxal phosphate-dependent enzyme</fullName>
    </submittedName>
</protein>
<dbReference type="GO" id="GO:0008483">
    <property type="term" value="F:transaminase activity"/>
    <property type="evidence" value="ECO:0007669"/>
    <property type="project" value="UniProtKB-KW"/>
</dbReference>
<keyword evidence="2 6" id="KW-0032">Aminotransferase</keyword>
<dbReference type="PROSITE" id="PS00600">
    <property type="entry name" value="AA_TRANSFER_CLASS_3"/>
    <property type="match status" value="1"/>
</dbReference>
<dbReference type="SUPFAM" id="SSF53383">
    <property type="entry name" value="PLP-dependent transferases"/>
    <property type="match status" value="1"/>
</dbReference>
<dbReference type="PANTHER" id="PTHR11986:SF79">
    <property type="entry name" value="ACETYLORNITHINE AMINOTRANSFERASE, MITOCHONDRIAL"/>
    <property type="match status" value="1"/>
</dbReference>
<evidence type="ECO:0000256" key="3">
    <source>
        <dbReference type="ARBA" id="ARBA00022679"/>
    </source>
</evidence>
<dbReference type="InterPro" id="IPR005814">
    <property type="entry name" value="Aminotrans_3"/>
</dbReference>
<evidence type="ECO:0000256" key="5">
    <source>
        <dbReference type="RuleBase" id="RU003560"/>
    </source>
</evidence>
<evidence type="ECO:0000313" key="6">
    <source>
        <dbReference type="EMBL" id="MBW3364729.1"/>
    </source>
</evidence>
<dbReference type="InterPro" id="IPR015422">
    <property type="entry name" value="PyrdxlP-dep_Trfase_small"/>
</dbReference>
<dbReference type="Proteomes" id="UP000774935">
    <property type="component" value="Unassembled WGS sequence"/>
</dbReference>
<evidence type="ECO:0000256" key="1">
    <source>
        <dbReference type="ARBA" id="ARBA00001933"/>
    </source>
</evidence>
<gene>
    <name evidence="6" type="ORF">KYK27_06730</name>
</gene>
<comment type="caution">
    <text evidence="6">The sequence shown here is derived from an EMBL/GenBank/DDBJ whole genome shotgun (WGS) entry which is preliminary data.</text>
</comment>
<comment type="cofactor">
    <cofactor evidence="1">
        <name>pyridoxal 5'-phosphate</name>
        <dbReference type="ChEBI" id="CHEBI:597326"/>
    </cofactor>
</comment>
<dbReference type="EMBL" id="JAHWXQ010000002">
    <property type="protein sequence ID" value="MBW3364729.1"/>
    <property type="molecule type" value="Genomic_DNA"/>
</dbReference>
<dbReference type="Gene3D" id="3.40.640.10">
    <property type="entry name" value="Type I PLP-dependent aspartate aminotransferase-like (Major domain)"/>
    <property type="match status" value="1"/>
</dbReference>
<keyword evidence="3" id="KW-0808">Transferase</keyword>
<dbReference type="PIRSF" id="PIRSF000521">
    <property type="entry name" value="Transaminase_4ab_Lys_Orn"/>
    <property type="match status" value="1"/>
</dbReference>
<evidence type="ECO:0000313" key="7">
    <source>
        <dbReference type="Proteomes" id="UP000774935"/>
    </source>
</evidence>
<keyword evidence="7" id="KW-1185">Reference proteome</keyword>
<dbReference type="InterPro" id="IPR015421">
    <property type="entry name" value="PyrdxlP-dep_Trfase_major"/>
</dbReference>
<dbReference type="InterPro" id="IPR049704">
    <property type="entry name" value="Aminotrans_3_PPA_site"/>
</dbReference>
<proteinExistence type="inferred from homology"/>
<dbReference type="InterPro" id="IPR015424">
    <property type="entry name" value="PyrdxlP-dep_Trfase"/>
</dbReference>
<dbReference type="Pfam" id="PF00202">
    <property type="entry name" value="Aminotran_3"/>
    <property type="match status" value="1"/>
</dbReference>
<dbReference type="RefSeq" id="WP_199109285.1">
    <property type="nucleotide sequence ID" value="NZ_JAHWXQ010000002.1"/>
</dbReference>
<accession>A0ABS6X9U1</accession>
<dbReference type="Gene3D" id="3.90.1150.10">
    <property type="entry name" value="Aspartate Aminotransferase, domain 1"/>
    <property type="match status" value="1"/>
</dbReference>
<name>A0ABS6X9U1_9BACT</name>
<dbReference type="PANTHER" id="PTHR11986">
    <property type="entry name" value="AMINOTRANSFERASE CLASS III"/>
    <property type="match status" value="1"/>
</dbReference>
<evidence type="ECO:0000256" key="4">
    <source>
        <dbReference type="ARBA" id="ARBA00022898"/>
    </source>
</evidence>
<keyword evidence="4 5" id="KW-0663">Pyridoxal phosphate</keyword>
<evidence type="ECO:0000256" key="2">
    <source>
        <dbReference type="ARBA" id="ARBA00022576"/>
    </source>
</evidence>
<sequence>MNLFDVYPVFDINPVRGQGCYIWDDKGTRYLDLYGGHAVISIGHSHPHYVKRIARQLYDIGFYSNSVQMPMQEELAAKLGELSGYPDYSLFLCNSGAEANENAIKLASFHTGRKKIIAFKGAFHGRTSAAVAATDNPSIIAPVNETDNVVFLPLNDLNAFAQALQEHGNELAAVIVEGIQGVGGVHMPEPTFLKAVEAGCKKAGALLILDEVQSGYGRSGKFFAHQHTDVKPDLITVAKGMGNGFPIGGVLISPNIEAKHGMLGTTFGGNYLACAAGIAVLEVMQQEQLIDNAARLGKRLIEELQSLPGVREVRGLGLMIGVELEESCAPIRKELLEKHRIFTGSSSDKNTLRLLPPLTIGFREVDAFVTAFESIVYTLQEN</sequence>